<protein>
    <submittedName>
        <fullName evidence="1">Uncharacterized protein</fullName>
    </submittedName>
</protein>
<reference evidence="1" key="1">
    <citation type="submission" date="2022-10" db="EMBL/GenBank/DDBJ databases">
        <title>The complete genomes of actinobacterial strains from the NBC collection.</title>
        <authorList>
            <person name="Joergensen T.S."/>
            <person name="Alvarez Arevalo M."/>
            <person name="Sterndorff E.B."/>
            <person name="Faurdal D."/>
            <person name="Vuksanovic O."/>
            <person name="Mourched A.-S."/>
            <person name="Charusanti P."/>
            <person name="Shaw S."/>
            <person name="Blin K."/>
            <person name="Weber T."/>
        </authorList>
    </citation>
    <scope>NUCLEOTIDE SEQUENCE</scope>
    <source>
        <strain evidence="1">NBC 00180</strain>
    </source>
</reference>
<accession>A0AAU1I8H6</accession>
<gene>
    <name evidence="1" type="ORF">OG477_36050</name>
</gene>
<dbReference type="EMBL" id="CP108140">
    <property type="protein sequence ID" value="WTP90438.1"/>
    <property type="molecule type" value="Genomic_DNA"/>
</dbReference>
<organism evidence="1">
    <name type="scientific">Streptomyces sp. NBC_00180</name>
    <dbReference type="NCBI Taxonomy" id="2903632"/>
    <lineage>
        <taxon>Bacteria</taxon>
        <taxon>Bacillati</taxon>
        <taxon>Actinomycetota</taxon>
        <taxon>Actinomycetes</taxon>
        <taxon>Kitasatosporales</taxon>
        <taxon>Streptomycetaceae</taxon>
        <taxon>Streptomyces</taxon>
    </lineage>
</organism>
<proteinExistence type="predicted"/>
<evidence type="ECO:0000313" key="1">
    <source>
        <dbReference type="EMBL" id="WTP90438.1"/>
    </source>
</evidence>
<sequence length="142" mass="15845">MDTADRDAQRLPIAQWSAAKRLRKLGYELFLEHQPDVTWREFAKYGAIPGTQVLAVTLTLEDGREMVCSLVVGMSQEAFSAESDIGVDDPDAESGYRYLLEIPESLADSLDEFIPLLDHQLDQLVEAAPRLLRELRAGTPKA</sequence>
<name>A0AAU1I8H6_9ACTN</name>
<dbReference type="AlphaFoldDB" id="A0AAU1I8H6"/>